<dbReference type="Proteomes" id="UP000326921">
    <property type="component" value="Chromosome"/>
</dbReference>
<protein>
    <submittedName>
        <fullName evidence="1">Uncharacterized protein</fullName>
    </submittedName>
</protein>
<organism evidence="1 2">
    <name type="scientific">Sphingobacterium zhuxiongii</name>
    <dbReference type="NCBI Taxonomy" id="2662364"/>
    <lineage>
        <taxon>Bacteria</taxon>
        <taxon>Pseudomonadati</taxon>
        <taxon>Bacteroidota</taxon>
        <taxon>Sphingobacteriia</taxon>
        <taxon>Sphingobacteriales</taxon>
        <taxon>Sphingobacteriaceae</taxon>
        <taxon>Sphingobacterium</taxon>
    </lineage>
</organism>
<accession>A0A5Q0QAN6</accession>
<dbReference type="RefSeq" id="WP_153510369.1">
    <property type="nucleotide sequence ID" value="NZ_CP045652.1"/>
</dbReference>
<proteinExistence type="predicted"/>
<dbReference type="KEGG" id="sphe:GFH32_06420"/>
<reference evidence="1 2" key="1">
    <citation type="submission" date="2019-10" db="EMBL/GenBank/DDBJ databases">
        <authorList>
            <person name="Dong K."/>
        </authorList>
    </citation>
    <scope>NUCLEOTIDE SEQUENCE [LARGE SCALE GENOMIC DNA]</scope>
    <source>
        <strain evidence="2">dk4302</strain>
    </source>
</reference>
<keyword evidence="2" id="KW-1185">Reference proteome</keyword>
<name>A0A5Q0QAN6_9SPHI</name>
<dbReference type="AlphaFoldDB" id="A0A5Q0QAN6"/>
<gene>
    <name evidence="1" type="ORF">GFH32_06420</name>
</gene>
<evidence type="ECO:0000313" key="1">
    <source>
        <dbReference type="EMBL" id="QGA25971.1"/>
    </source>
</evidence>
<evidence type="ECO:0000313" key="2">
    <source>
        <dbReference type="Proteomes" id="UP000326921"/>
    </source>
</evidence>
<sequence length="90" mass="10171">MIALTQTSLDKLEVLFSDLGFKLRYEKGSFRTGACILQTSKVVVVNRFSSVDMKVQSLLQILQGIEVEESLISEKLQPFYANIKKTLETI</sequence>
<dbReference type="EMBL" id="CP045652">
    <property type="protein sequence ID" value="QGA25971.1"/>
    <property type="molecule type" value="Genomic_DNA"/>
</dbReference>